<dbReference type="OrthoDB" id="1404948at2"/>
<accession>B7JVF1</accession>
<name>B7JVF1_RIPO1</name>
<dbReference type="eggNOG" id="ENOG5031ASE">
    <property type="taxonomic scope" value="Bacteria"/>
</dbReference>
<dbReference type="Pfam" id="PF17419">
    <property type="entry name" value="MauJ"/>
    <property type="match status" value="1"/>
</dbReference>
<evidence type="ECO:0000313" key="2">
    <source>
        <dbReference type="EMBL" id="ACK68284.1"/>
    </source>
</evidence>
<dbReference type="InterPro" id="IPR002227">
    <property type="entry name" value="Tyrosinase_Cu-bd"/>
</dbReference>
<dbReference type="Proteomes" id="UP000008204">
    <property type="component" value="Chromosome"/>
</dbReference>
<gene>
    <name evidence="2" type="ordered locus">PCC8801_4362</name>
</gene>
<organism evidence="2 3">
    <name type="scientific">Rippkaea orientalis (strain PCC 8801 / RF-1)</name>
    <name type="common">Cyanothece sp. (strain PCC 8801)</name>
    <dbReference type="NCBI Taxonomy" id="41431"/>
    <lineage>
        <taxon>Bacteria</taxon>
        <taxon>Bacillati</taxon>
        <taxon>Cyanobacteriota</taxon>
        <taxon>Cyanophyceae</taxon>
        <taxon>Oscillatoriophycideae</taxon>
        <taxon>Chroococcales</taxon>
        <taxon>Aphanothecaceae</taxon>
        <taxon>Rippkaea</taxon>
        <taxon>Rippkaea orientalis</taxon>
    </lineage>
</organism>
<feature type="domain" description="Tyrosinase copper-binding" evidence="1">
    <location>
        <begin position="277"/>
        <end position="288"/>
    </location>
</feature>
<sequence length="422" mass="49540">MEFNEAKEALKEGYIKAGLEISDEHEKELYFKVPSNEQVKIKISEKDIQEYAEFEDLRSSFKIEPVKCSMCSSNYREQVVKRSYDLFKNEKRSFSFGESHETNLYVEISTASPNFVNFFRFQESYLKKCLEKIESPLKISINKNGQFLNIVYKPQTIKIYNIQESSIDKAIERSNSVIDSCLFELSYLKDVTLYVQDKFSSFQQKDKPFQFGNPPTGDQLSLPKVDFNADTIRFYQRGRSTRDPVIQFLSFYHVLEYYFVIVSDEQLYDKLSRKINDPKFVTDHTNLDRLIQDVKDHKAEMDETEMLKLVLNKYIEESELINFIKEYEKWSKDTIYSGKAKTNETDIFGKDININVKEGHIIGNVAKRIKTIRNTLVHSSDRYERNQRFIPTTYHESILCKEIPLIKYLAEKVIIGSASNLK</sequence>
<dbReference type="KEGG" id="cyp:PCC8801_4362"/>
<dbReference type="AlphaFoldDB" id="B7JVF1"/>
<keyword evidence="3" id="KW-1185">Reference proteome</keyword>
<dbReference type="PROSITE" id="PS00498">
    <property type="entry name" value="TYROSINASE_2"/>
    <property type="match status" value="1"/>
</dbReference>
<evidence type="ECO:0000259" key="1">
    <source>
        <dbReference type="PROSITE" id="PS00498"/>
    </source>
</evidence>
<dbReference type="HOGENOM" id="CLU_042758_0_0_3"/>
<dbReference type="EMBL" id="CP001287">
    <property type="protein sequence ID" value="ACK68284.1"/>
    <property type="molecule type" value="Genomic_DNA"/>
</dbReference>
<dbReference type="InterPro" id="IPR035383">
    <property type="entry name" value="MauJ"/>
</dbReference>
<proteinExistence type="predicted"/>
<dbReference type="RefSeq" id="WP_015957404.1">
    <property type="nucleotide sequence ID" value="NC_011726.1"/>
</dbReference>
<dbReference type="GO" id="GO:0016491">
    <property type="term" value="F:oxidoreductase activity"/>
    <property type="evidence" value="ECO:0007669"/>
    <property type="project" value="InterPro"/>
</dbReference>
<protein>
    <recommendedName>
        <fullName evidence="1">Tyrosinase copper-binding domain-containing protein</fullName>
    </recommendedName>
</protein>
<evidence type="ECO:0000313" key="3">
    <source>
        <dbReference type="Proteomes" id="UP000008204"/>
    </source>
</evidence>
<reference evidence="3" key="1">
    <citation type="journal article" date="2011" name="MBio">
        <title>Novel metabolic attributes of the genus Cyanothece, comprising a group of unicellular nitrogen-fixing Cyanobacteria.</title>
        <authorList>
            <person name="Bandyopadhyay A."/>
            <person name="Elvitigala T."/>
            <person name="Welsh E."/>
            <person name="Stockel J."/>
            <person name="Liberton M."/>
            <person name="Min H."/>
            <person name="Sherman L.A."/>
            <person name="Pakrasi H.B."/>
        </authorList>
    </citation>
    <scope>NUCLEOTIDE SEQUENCE [LARGE SCALE GENOMIC DNA]</scope>
    <source>
        <strain evidence="3">PCC 8801</strain>
    </source>
</reference>